<proteinExistence type="predicted"/>
<evidence type="ECO:0000313" key="3">
    <source>
        <dbReference type="Proteomes" id="UP000602510"/>
    </source>
</evidence>
<organism evidence="2 3">
    <name type="scientific">Phytophthora infestans</name>
    <name type="common">Potato late blight agent</name>
    <name type="synonym">Botrytis infestans</name>
    <dbReference type="NCBI Taxonomy" id="4787"/>
    <lineage>
        <taxon>Eukaryota</taxon>
        <taxon>Sar</taxon>
        <taxon>Stramenopiles</taxon>
        <taxon>Oomycota</taxon>
        <taxon>Peronosporomycetes</taxon>
        <taxon>Peronosporales</taxon>
        <taxon>Peronosporaceae</taxon>
        <taxon>Phytophthora</taxon>
    </lineage>
</organism>
<protein>
    <recommendedName>
        <fullName evidence="4">RxLR effector protein</fullName>
    </recommendedName>
</protein>
<dbReference type="EMBL" id="WSZM01000290">
    <property type="protein sequence ID" value="KAF4035889.1"/>
    <property type="molecule type" value="Genomic_DNA"/>
</dbReference>
<evidence type="ECO:0000313" key="2">
    <source>
        <dbReference type="EMBL" id="KAF4035889.1"/>
    </source>
</evidence>
<keyword evidence="1" id="KW-0732">Signal</keyword>
<evidence type="ECO:0008006" key="4">
    <source>
        <dbReference type="Google" id="ProtNLM"/>
    </source>
</evidence>
<reference evidence="2" key="1">
    <citation type="submission" date="2020-04" db="EMBL/GenBank/DDBJ databases">
        <title>Hybrid Assembly of Korean Phytophthora infestans isolates.</title>
        <authorList>
            <person name="Prokchorchik M."/>
            <person name="Lee Y."/>
            <person name="Seo J."/>
            <person name="Cho J.-H."/>
            <person name="Park Y.-E."/>
            <person name="Jang D.-C."/>
            <person name="Im J.-S."/>
            <person name="Choi J.-G."/>
            <person name="Park H.-J."/>
            <person name="Lee G.-B."/>
            <person name="Lee Y.-G."/>
            <person name="Hong S.-Y."/>
            <person name="Cho K."/>
            <person name="Sohn K.H."/>
        </authorList>
    </citation>
    <scope>NUCLEOTIDE SEQUENCE</scope>
    <source>
        <strain evidence="2">KR_1_A1</strain>
    </source>
</reference>
<dbReference type="Proteomes" id="UP000602510">
    <property type="component" value="Unassembled WGS sequence"/>
</dbReference>
<accession>A0A833SNL9</accession>
<dbReference type="AlphaFoldDB" id="A0A833SNL9"/>
<evidence type="ECO:0000256" key="1">
    <source>
        <dbReference type="SAM" id="SignalP"/>
    </source>
</evidence>
<feature type="signal peptide" evidence="1">
    <location>
        <begin position="1"/>
        <end position="18"/>
    </location>
</feature>
<comment type="caution">
    <text evidence="2">The sequence shown here is derived from an EMBL/GenBank/DDBJ whole genome shotgun (WGS) entry which is preliminary data.</text>
</comment>
<name>A0A833SNL9_PHYIN</name>
<sequence length="111" mass="12406">MRLATILLAASLCVSGDALPVQANTFDGERFSEVTEERTPLSTLLKLDDVAENEVAMIKQLAPTFAKYNQNNKQATDVYNILLRRGISFRSAEKARGLYEKYLLKPNAFHA</sequence>
<feature type="chain" id="PRO_5032861351" description="RxLR effector protein" evidence="1">
    <location>
        <begin position="19"/>
        <end position="111"/>
    </location>
</feature>
<gene>
    <name evidence="2" type="ORF">GN244_ATG12123</name>
</gene>
<keyword evidence="3" id="KW-1185">Reference proteome</keyword>